<dbReference type="InterPro" id="IPR036278">
    <property type="entry name" value="Sialidase_sf"/>
</dbReference>
<dbReference type="RefSeq" id="WP_068770196.1">
    <property type="nucleotide sequence ID" value="NZ_CP109796.1"/>
</dbReference>
<protein>
    <recommendedName>
        <fullName evidence="3">exo-alpha-sialidase</fullName>
        <ecNumber evidence="3">3.2.1.18</ecNumber>
    </recommendedName>
</protein>
<evidence type="ECO:0000313" key="5">
    <source>
        <dbReference type="EMBL" id="OAM90167.1"/>
    </source>
</evidence>
<dbReference type="GO" id="GO:0006689">
    <property type="term" value="P:ganglioside catabolic process"/>
    <property type="evidence" value="ECO:0007669"/>
    <property type="project" value="TreeGrafter"/>
</dbReference>
<gene>
    <name evidence="5" type="ORF">AW736_10360</name>
</gene>
<dbReference type="GO" id="GO:0005737">
    <property type="term" value="C:cytoplasm"/>
    <property type="evidence" value="ECO:0007669"/>
    <property type="project" value="TreeGrafter"/>
</dbReference>
<evidence type="ECO:0000259" key="4">
    <source>
        <dbReference type="Pfam" id="PF13088"/>
    </source>
</evidence>
<accession>A0A178ILI8</accession>
<dbReference type="Pfam" id="PF13088">
    <property type="entry name" value="BNR_2"/>
    <property type="match status" value="1"/>
</dbReference>
<dbReference type="AlphaFoldDB" id="A0A178ILI8"/>
<evidence type="ECO:0000256" key="1">
    <source>
        <dbReference type="ARBA" id="ARBA00000427"/>
    </source>
</evidence>
<dbReference type="GO" id="GO:0016020">
    <property type="term" value="C:membrane"/>
    <property type="evidence" value="ECO:0007669"/>
    <property type="project" value="TreeGrafter"/>
</dbReference>
<dbReference type="STRING" id="1184151.AW736_10360"/>
<dbReference type="GO" id="GO:0009313">
    <property type="term" value="P:oligosaccharide catabolic process"/>
    <property type="evidence" value="ECO:0007669"/>
    <property type="project" value="TreeGrafter"/>
</dbReference>
<feature type="domain" description="Sialidase" evidence="4">
    <location>
        <begin position="71"/>
        <end position="355"/>
    </location>
</feature>
<evidence type="ECO:0000256" key="3">
    <source>
        <dbReference type="ARBA" id="ARBA00012733"/>
    </source>
</evidence>
<proteinExistence type="inferred from homology"/>
<dbReference type="PANTHER" id="PTHR10628:SF30">
    <property type="entry name" value="EXO-ALPHA-SIALIDASE"/>
    <property type="match status" value="1"/>
</dbReference>
<dbReference type="Gene3D" id="2.120.10.10">
    <property type="match status" value="1"/>
</dbReference>
<dbReference type="PANTHER" id="PTHR10628">
    <property type="entry name" value="SIALIDASE"/>
    <property type="match status" value="1"/>
</dbReference>
<evidence type="ECO:0000256" key="2">
    <source>
        <dbReference type="ARBA" id="ARBA00009348"/>
    </source>
</evidence>
<name>A0A178ILI8_9BACT</name>
<dbReference type="CDD" id="cd15482">
    <property type="entry name" value="Sialidase_non-viral"/>
    <property type="match status" value="1"/>
</dbReference>
<comment type="similarity">
    <text evidence="2">Belongs to the glycosyl hydrolase 33 family.</text>
</comment>
<comment type="catalytic activity">
    <reaction evidence="1">
        <text>Hydrolysis of alpha-(2-&gt;3)-, alpha-(2-&gt;6)-, alpha-(2-&gt;8)- glycosidic linkages of terminal sialic acid residues in oligosaccharides, glycoproteins, glycolipids, colominic acid and synthetic substrates.</text>
        <dbReference type="EC" id="3.2.1.18"/>
    </reaction>
</comment>
<dbReference type="InterPro" id="IPR026856">
    <property type="entry name" value="Sialidase_fam"/>
</dbReference>
<organism evidence="5 6">
    <name type="scientific">Termitidicoccus mucosus</name>
    <dbReference type="NCBI Taxonomy" id="1184151"/>
    <lineage>
        <taxon>Bacteria</taxon>
        <taxon>Pseudomonadati</taxon>
        <taxon>Verrucomicrobiota</taxon>
        <taxon>Opitutia</taxon>
        <taxon>Opitutales</taxon>
        <taxon>Opitutaceae</taxon>
        <taxon>Termitidicoccus</taxon>
    </lineage>
</organism>
<dbReference type="EC" id="3.2.1.18" evidence="3"/>
<dbReference type="EMBL" id="LRRQ01000075">
    <property type="protein sequence ID" value="OAM90167.1"/>
    <property type="molecule type" value="Genomic_DNA"/>
</dbReference>
<sequence length="385" mass="42046">MKSRSLLLYVLCLLPFLWPVLCGAAYPFIEKQILFEAGGGYPSIRIPCILALPDNTVLAVTARRSRVSDWADIDMIMRRSGDGGKTWGPVTVLADAGTEVADNPVLIWDRDTKAVHFLHQVDYARVYHMQSTDGGKTFSPAVEITPQLGAFKGKYDWTVIAPGPGHGIQLKNGRLVVPVWLAAGQPLASGHGRAHQPSVTASIYSDDHGKTWQCGEILPDTLKNMNETVAVPMDDGGVMFVIRNGEPGAYSKAISRSPDGATGWTKPELNKELYSPICFGSALRISGAPDKSRILFCNPDSRVNLRPNRSGSGRARVNLTVKLSYDEGQSWPASKVIEPAHSSYSDLAMLPDGTILCLYENANKYVSLARFNLEWLTDVKDSLSK</sequence>
<keyword evidence="6" id="KW-1185">Reference proteome</keyword>
<comment type="caution">
    <text evidence="5">The sequence shown here is derived from an EMBL/GenBank/DDBJ whole genome shotgun (WGS) entry which is preliminary data.</text>
</comment>
<dbReference type="Proteomes" id="UP000078486">
    <property type="component" value="Unassembled WGS sequence"/>
</dbReference>
<dbReference type="SUPFAM" id="SSF50939">
    <property type="entry name" value="Sialidases"/>
    <property type="match status" value="1"/>
</dbReference>
<dbReference type="GO" id="GO:0004308">
    <property type="term" value="F:exo-alpha-sialidase activity"/>
    <property type="evidence" value="ECO:0007669"/>
    <property type="project" value="UniProtKB-EC"/>
</dbReference>
<dbReference type="InterPro" id="IPR011040">
    <property type="entry name" value="Sialidase"/>
</dbReference>
<dbReference type="OrthoDB" id="7294637at2"/>
<reference evidence="5 6" key="1">
    <citation type="submission" date="2016-01" db="EMBL/GenBank/DDBJ databases">
        <title>High potential of lignocellulose degradation of a new Verrucomicrobia species.</title>
        <authorList>
            <person name="Wang Y."/>
            <person name="Shi Y."/>
            <person name="Qiu Z."/>
            <person name="Liu S."/>
            <person name="Yang H."/>
        </authorList>
    </citation>
    <scope>NUCLEOTIDE SEQUENCE [LARGE SCALE GENOMIC DNA]</scope>
    <source>
        <strain evidence="5 6">TSB47</strain>
    </source>
</reference>
<evidence type="ECO:0000313" key="6">
    <source>
        <dbReference type="Proteomes" id="UP000078486"/>
    </source>
</evidence>